<keyword evidence="1" id="KW-0282">Flagellum</keyword>
<proteinExistence type="predicted"/>
<dbReference type="EMBL" id="FQXH01000005">
    <property type="protein sequence ID" value="SHG92712.1"/>
    <property type="molecule type" value="Genomic_DNA"/>
</dbReference>
<organism evidence="1 2">
    <name type="scientific">Tepidibacter thalassicus DSM 15285</name>
    <dbReference type="NCBI Taxonomy" id="1123350"/>
    <lineage>
        <taxon>Bacteria</taxon>
        <taxon>Bacillati</taxon>
        <taxon>Bacillota</taxon>
        <taxon>Clostridia</taxon>
        <taxon>Peptostreptococcales</taxon>
        <taxon>Peptostreptococcaceae</taxon>
        <taxon>Tepidibacter</taxon>
    </lineage>
</organism>
<dbReference type="Pfam" id="PF06289">
    <property type="entry name" value="FlbD"/>
    <property type="match status" value="1"/>
</dbReference>
<keyword evidence="1" id="KW-0969">Cilium</keyword>
<gene>
    <name evidence="1" type="ORF">SAMN02744040_00208</name>
</gene>
<dbReference type="AlphaFoldDB" id="A0A1M5NT55"/>
<evidence type="ECO:0000313" key="1">
    <source>
        <dbReference type="EMBL" id="SHG92712.1"/>
    </source>
</evidence>
<evidence type="ECO:0000313" key="2">
    <source>
        <dbReference type="Proteomes" id="UP000242520"/>
    </source>
</evidence>
<accession>A0A1M5NT55</accession>
<dbReference type="PANTHER" id="PTHR39185">
    <property type="entry name" value="SWARMING MOTILITY PROTEIN SWRD"/>
    <property type="match status" value="1"/>
</dbReference>
<keyword evidence="2" id="KW-1185">Reference proteome</keyword>
<sequence length="69" mass="7944">MIKVKRLNGEEFVINCELIETIEGNPDTIITLTTGHKYVVKEDINTVIEKVKQFKSSINTVIVQRRKEV</sequence>
<dbReference type="STRING" id="1123350.SAMN02744040_00208"/>
<keyword evidence="1" id="KW-0966">Cell projection</keyword>
<dbReference type="PANTHER" id="PTHR39185:SF1">
    <property type="entry name" value="SWARMING MOTILITY PROTEIN SWRD"/>
    <property type="match status" value="1"/>
</dbReference>
<protein>
    <submittedName>
        <fullName evidence="1">Flagellar protein FlbD</fullName>
    </submittedName>
</protein>
<dbReference type="InterPro" id="IPR009384">
    <property type="entry name" value="SwrD-like"/>
</dbReference>
<reference evidence="2" key="1">
    <citation type="submission" date="2016-11" db="EMBL/GenBank/DDBJ databases">
        <authorList>
            <person name="Varghese N."/>
            <person name="Submissions S."/>
        </authorList>
    </citation>
    <scope>NUCLEOTIDE SEQUENCE [LARGE SCALE GENOMIC DNA]</scope>
    <source>
        <strain evidence="2">DSM 15285</strain>
    </source>
</reference>
<dbReference type="Proteomes" id="UP000242520">
    <property type="component" value="Unassembled WGS sequence"/>
</dbReference>
<dbReference type="RefSeq" id="WP_072723009.1">
    <property type="nucleotide sequence ID" value="NZ_FQXH01000005.1"/>
</dbReference>
<dbReference type="OrthoDB" id="9799862at2"/>
<name>A0A1M5NT55_9FIRM</name>